<dbReference type="Gene3D" id="1.10.45.10">
    <property type="entry name" value="Vanillyl-alcohol Oxidase, Chain A, domain 4"/>
    <property type="match status" value="1"/>
</dbReference>
<dbReference type="Pfam" id="PF01565">
    <property type="entry name" value="FAD_binding_4"/>
    <property type="match status" value="1"/>
</dbReference>
<dbReference type="Gene3D" id="3.30.465.10">
    <property type="match status" value="1"/>
</dbReference>
<accession>A0A401GY12</accession>
<dbReference type="InterPro" id="IPR007173">
    <property type="entry name" value="ALO_C"/>
</dbReference>
<dbReference type="GeneID" id="38784014"/>
<evidence type="ECO:0000259" key="5">
    <source>
        <dbReference type="PROSITE" id="PS51387"/>
    </source>
</evidence>
<evidence type="ECO:0000256" key="3">
    <source>
        <dbReference type="ARBA" id="ARBA00023002"/>
    </source>
</evidence>
<dbReference type="UniPathway" id="UPA00771">
    <property type="reaction ID" value="UER00766"/>
</dbReference>
<dbReference type="InterPro" id="IPR016167">
    <property type="entry name" value="FAD-bd_PCMH_sub1"/>
</dbReference>
<comment type="pathway">
    <text evidence="1">Cofactor biosynthesis; D-erythroascorbate biosynthesis; dehydro-D-arabinono-1,4-lactone from D-arabinose: step 2/2.</text>
</comment>
<keyword evidence="7" id="KW-1185">Reference proteome</keyword>
<dbReference type="STRING" id="139825.A0A401GY12"/>
<dbReference type="Proteomes" id="UP000287166">
    <property type="component" value="Unassembled WGS sequence"/>
</dbReference>
<evidence type="ECO:0000256" key="4">
    <source>
        <dbReference type="ARBA" id="ARBA00033418"/>
    </source>
</evidence>
<evidence type="ECO:0000256" key="2">
    <source>
        <dbReference type="ARBA" id="ARBA00013136"/>
    </source>
</evidence>
<dbReference type="PANTHER" id="PTHR43762:SF1">
    <property type="entry name" value="D-ARABINONO-1,4-LACTONE OXIDASE"/>
    <property type="match status" value="1"/>
</dbReference>
<sequence>MDTPTTSPTTRPSLADISLHTLYKLLEPITVPAGQPRASFINWGLSFRCSPLAVFEPENEYQCELIFELVRREGKTVRAAGIGHSPSDLACTADYMLRTEKLNKIIEINTEKNYVVAQGGIILQSLHDALEAHNLAMINLGSISDQSLAGVVTTATHGSGMSYKVLSTHVLSLVLLLADGSRVLCSHQERPDLFTASLCGLGSTGLILEIRLEVERAFRLKEVQEMRAFDEVVSDVDAIATAAEHVRLWWFPQAGVVRVCSANRTSEAKRPVATWLWHSIIGYHLLQFLFFLGRYITSLNPWIGRFGAWLVRDNAVAIDDSYRIFNVDCKFPQFTTEWAIPYENTRACLRELRAWLDEEHADPHGQRPHFPLEIRFSDSDDIWLSPSSGTKTCWVGIVQYKPYGLNVPYRKLFARFEEIMTRHGGRPHWAKAHDLRPDDLRRLYPRFDDFVKVLEEVDPRGMLRNAYVQRHIFGKEGPEYDGRVFKQQHL</sequence>
<dbReference type="EC" id="1.1.3.37" evidence="2"/>
<dbReference type="PANTHER" id="PTHR43762">
    <property type="entry name" value="L-GULONOLACTONE OXIDASE"/>
    <property type="match status" value="1"/>
</dbReference>
<dbReference type="Pfam" id="PF04030">
    <property type="entry name" value="ALO"/>
    <property type="match status" value="1"/>
</dbReference>
<dbReference type="InterPro" id="IPR016166">
    <property type="entry name" value="FAD-bd_PCMH"/>
</dbReference>
<dbReference type="InterPro" id="IPR006094">
    <property type="entry name" value="Oxid_FAD_bind_N"/>
</dbReference>
<gene>
    <name evidence="6" type="ORF">SCP_1003440</name>
</gene>
<dbReference type="OrthoDB" id="610608at2759"/>
<dbReference type="PROSITE" id="PS51387">
    <property type="entry name" value="FAD_PCMH"/>
    <property type="match status" value="1"/>
</dbReference>
<dbReference type="GO" id="GO:0016020">
    <property type="term" value="C:membrane"/>
    <property type="evidence" value="ECO:0007669"/>
    <property type="project" value="InterPro"/>
</dbReference>
<dbReference type="InParanoid" id="A0A401GY12"/>
<dbReference type="SUPFAM" id="SSF56176">
    <property type="entry name" value="FAD-binding/transporter-associated domain-like"/>
    <property type="match status" value="1"/>
</dbReference>
<organism evidence="6 7">
    <name type="scientific">Sparassis crispa</name>
    <dbReference type="NCBI Taxonomy" id="139825"/>
    <lineage>
        <taxon>Eukaryota</taxon>
        <taxon>Fungi</taxon>
        <taxon>Dikarya</taxon>
        <taxon>Basidiomycota</taxon>
        <taxon>Agaricomycotina</taxon>
        <taxon>Agaricomycetes</taxon>
        <taxon>Polyporales</taxon>
        <taxon>Sparassidaceae</taxon>
        <taxon>Sparassis</taxon>
    </lineage>
</organism>
<dbReference type="FunCoup" id="A0A401GY12">
    <property type="interactions" value="387"/>
</dbReference>
<dbReference type="PIRSF" id="PIRSF000136">
    <property type="entry name" value="LGO_GLO"/>
    <property type="match status" value="1"/>
</dbReference>
<dbReference type="InterPro" id="IPR036318">
    <property type="entry name" value="FAD-bd_PCMH-like_sf"/>
</dbReference>
<dbReference type="InterPro" id="IPR016171">
    <property type="entry name" value="Vanillyl_alc_oxidase_C-sub2"/>
</dbReference>
<dbReference type="InterPro" id="IPR016169">
    <property type="entry name" value="FAD-bd_PCMH_sub2"/>
</dbReference>
<name>A0A401GY12_9APHY</name>
<dbReference type="Gene3D" id="3.30.43.10">
    <property type="entry name" value="Uridine Diphospho-n-acetylenolpyruvylglucosamine Reductase, domain 2"/>
    <property type="match status" value="1"/>
</dbReference>
<dbReference type="GO" id="GO:0071949">
    <property type="term" value="F:FAD binding"/>
    <property type="evidence" value="ECO:0007669"/>
    <property type="project" value="InterPro"/>
</dbReference>
<comment type="caution">
    <text evidence="6">The sequence shown here is derived from an EMBL/GenBank/DDBJ whole genome shotgun (WGS) entry which is preliminary data.</text>
</comment>
<protein>
    <recommendedName>
        <fullName evidence="2">D-arabinono-1,4-lactone oxidase</fullName>
        <ecNumber evidence="2">1.1.3.37</ecNumber>
    </recommendedName>
    <alternativeName>
        <fullName evidence="4">L-galactono-gamma-lactone oxidase</fullName>
    </alternativeName>
</protein>
<evidence type="ECO:0000256" key="1">
    <source>
        <dbReference type="ARBA" id="ARBA00005083"/>
    </source>
</evidence>
<proteinExistence type="predicted"/>
<dbReference type="RefSeq" id="XP_027618010.1">
    <property type="nucleotide sequence ID" value="XM_027762209.1"/>
</dbReference>
<dbReference type="GO" id="GO:0005739">
    <property type="term" value="C:mitochondrion"/>
    <property type="evidence" value="ECO:0007669"/>
    <property type="project" value="TreeGrafter"/>
</dbReference>
<dbReference type="InterPro" id="IPR010031">
    <property type="entry name" value="FAD_lactone_oxidase-like"/>
</dbReference>
<dbReference type="AlphaFoldDB" id="A0A401GY12"/>
<dbReference type="Gene3D" id="3.30.70.2520">
    <property type="match status" value="1"/>
</dbReference>
<reference evidence="6 7" key="1">
    <citation type="journal article" date="2018" name="Sci. Rep.">
        <title>Genome sequence of the cauliflower mushroom Sparassis crispa (Hanabiratake) and its association with beneficial usage.</title>
        <authorList>
            <person name="Kiyama R."/>
            <person name="Furutani Y."/>
            <person name="Kawaguchi K."/>
            <person name="Nakanishi T."/>
        </authorList>
    </citation>
    <scope>NUCLEOTIDE SEQUENCE [LARGE SCALE GENOMIC DNA]</scope>
</reference>
<dbReference type="EMBL" id="BFAD01000010">
    <property type="protein sequence ID" value="GBE87097.1"/>
    <property type="molecule type" value="Genomic_DNA"/>
</dbReference>
<evidence type="ECO:0000313" key="6">
    <source>
        <dbReference type="EMBL" id="GBE87097.1"/>
    </source>
</evidence>
<keyword evidence="3" id="KW-0560">Oxidoreductase</keyword>
<feature type="domain" description="FAD-binding PCMH-type" evidence="5">
    <location>
        <begin position="47"/>
        <end position="217"/>
    </location>
</feature>
<evidence type="ECO:0000313" key="7">
    <source>
        <dbReference type="Proteomes" id="UP000287166"/>
    </source>
</evidence>
<dbReference type="GO" id="GO:0003885">
    <property type="term" value="F:D-arabinono-1,4-lactone oxidase activity"/>
    <property type="evidence" value="ECO:0007669"/>
    <property type="project" value="UniProtKB-EC"/>
</dbReference>